<dbReference type="Pfam" id="PF13089">
    <property type="entry name" value="PP_kinase_N"/>
    <property type="match status" value="1"/>
</dbReference>
<dbReference type="NCBIfam" id="NF003921">
    <property type="entry name" value="PRK05443.2-2"/>
    <property type="match status" value="1"/>
</dbReference>
<protein>
    <recommendedName>
        <fullName evidence="6 7">Polyphosphate kinase</fullName>
        <ecNumber evidence="6 7">2.7.4.1</ecNumber>
    </recommendedName>
    <alternativeName>
        <fullName evidence="6">ATP-polyphosphate phosphotransferase</fullName>
    </alternativeName>
    <alternativeName>
        <fullName evidence="6">Polyphosphoric acid kinase</fullName>
    </alternativeName>
</protein>
<keyword evidence="6" id="KW-0479">Metal-binding</keyword>
<keyword evidence="2 6" id="KW-0808">Transferase</keyword>
<dbReference type="GO" id="GO:0006799">
    <property type="term" value="P:polyphosphate biosynthetic process"/>
    <property type="evidence" value="ECO:0007669"/>
    <property type="project" value="UniProtKB-UniRule"/>
</dbReference>
<dbReference type="InterPro" id="IPR036832">
    <property type="entry name" value="PPK_N_dom_sf"/>
</dbReference>
<evidence type="ECO:0000256" key="5">
    <source>
        <dbReference type="ARBA" id="ARBA00022840"/>
    </source>
</evidence>
<evidence type="ECO:0000259" key="8">
    <source>
        <dbReference type="Pfam" id="PF02503"/>
    </source>
</evidence>
<dbReference type="Gene3D" id="1.20.58.310">
    <property type="entry name" value="Polyphosphate kinase N-terminal domain"/>
    <property type="match status" value="1"/>
</dbReference>
<feature type="binding site" evidence="6">
    <location>
        <position position="576"/>
    </location>
    <ligand>
        <name>ATP</name>
        <dbReference type="ChEBI" id="CHEBI:30616"/>
    </ligand>
</feature>
<keyword evidence="3 6" id="KW-0547">Nucleotide-binding</keyword>
<dbReference type="Gene3D" id="3.30.870.10">
    <property type="entry name" value="Endonuclease Chain A"/>
    <property type="match status" value="2"/>
</dbReference>
<dbReference type="GO" id="GO:0005524">
    <property type="term" value="F:ATP binding"/>
    <property type="evidence" value="ECO:0007669"/>
    <property type="project" value="UniProtKB-KW"/>
</dbReference>
<keyword evidence="5 6" id="KW-0067">ATP-binding</keyword>
<evidence type="ECO:0000256" key="3">
    <source>
        <dbReference type="ARBA" id="ARBA00022741"/>
    </source>
</evidence>
<evidence type="ECO:0000256" key="4">
    <source>
        <dbReference type="ARBA" id="ARBA00022777"/>
    </source>
</evidence>
<dbReference type="RefSeq" id="WP_309939257.1">
    <property type="nucleotide sequence ID" value="NZ_AP025305.1"/>
</dbReference>
<dbReference type="Pfam" id="PF13090">
    <property type="entry name" value="PP_kinase_C"/>
    <property type="match status" value="1"/>
</dbReference>
<keyword evidence="13" id="KW-1185">Reference proteome</keyword>
<feature type="domain" description="Polyphosphate kinase C-terminal" evidence="10">
    <location>
        <begin position="515"/>
        <end position="679"/>
    </location>
</feature>
<comment type="caution">
    <text evidence="12">The sequence shown here is derived from an EMBL/GenBank/DDBJ whole genome shotgun (WGS) entry which is preliminary data.</text>
</comment>
<accession>A0AAE4BSA6</accession>
<evidence type="ECO:0000256" key="1">
    <source>
        <dbReference type="ARBA" id="ARBA00022553"/>
    </source>
</evidence>
<dbReference type="AlphaFoldDB" id="A0AAE4BSA6"/>
<keyword evidence="4 6" id="KW-0418">Kinase</keyword>
<dbReference type="EC" id="2.7.4.1" evidence="6 7"/>
<dbReference type="HAMAP" id="MF_00347">
    <property type="entry name" value="Polyphosphate_kinase"/>
    <property type="match status" value="1"/>
</dbReference>
<dbReference type="InterPro" id="IPR003414">
    <property type="entry name" value="PP_kinase"/>
</dbReference>
<feature type="binding site" evidence="6">
    <location>
        <position position="54"/>
    </location>
    <ligand>
        <name>ATP</name>
        <dbReference type="ChEBI" id="CHEBI:30616"/>
    </ligand>
</feature>
<dbReference type="GO" id="GO:0046872">
    <property type="term" value="F:metal ion binding"/>
    <property type="evidence" value="ECO:0007669"/>
    <property type="project" value="UniProtKB-KW"/>
</dbReference>
<feature type="domain" description="Polyphosphate kinase middle" evidence="8">
    <location>
        <begin position="133"/>
        <end position="313"/>
    </location>
</feature>
<dbReference type="PIRSF" id="PIRSF015589">
    <property type="entry name" value="PP_kinase"/>
    <property type="match status" value="1"/>
</dbReference>
<dbReference type="InterPro" id="IPR041108">
    <property type="entry name" value="PP_kinase_C_1"/>
</dbReference>
<sequence>MIDQENIQNIIQKSDLISRDLSWLKFNDRVLDQAAQKDRSITERLKFLAITASNLDEFFMIRVGSLYNYLDFEKERLDYSGLDEQTFKTTLFEEVRRFNNDQAKLFKNFLPLFKKNDFDIVKDLSKLQKSELEEIKDYFKMTIFPMITPMVYDPYHTFPILMNQVLIFGVVTINDKVEDIEKVNFVQIPKNLPKFYVVERSNQTIFVPIEEIIRKYIGKFFRNIKISSASLFRITRNGDFTLEESDDIDVNFLDELKAKLKTRKTGRVVRVEIEPDIDPFLKQILTEKFAIDEDNFVTVGKEDILDYTRLWQIVKYPKLRSLSPKLKKPVPPLSLPENKTNDIFSVLKKHDIFLHHPYNSIDPVTEMLEKAASDPQVLSIKMTIYRLAQNSRVTSALLKAVENGKNVSVLFEVKARFDEENNLKEAKRLQEAGCFVIYGISHFKTHTKLLLIVRKEANNKISRYVHMGSGNYNEDTSKLYTDLGLLTSNEIYGKDVSEFFNVITGHSAPNYYENLITAPGGMRNKLIDLIKKESDNAKNGKPSGIVLKINSLQDKELIKELYKASQAGVVIKLIVRGICCIRPQRKGLSENIHVRSIVGNYLEHSRIFYFHNEGSPIVYGGSADVMVRSFDRRLESLFKFVDPLATQEVITILAYNLLDNVNAYEMKEDGSYESCKNNGPKFDLHKELFKLNKEIVSKTQLF</sequence>
<dbReference type="GO" id="GO:0008976">
    <property type="term" value="F:polyphosphate kinase activity"/>
    <property type="evidence" value="ECO:0007669"/>
    <property type="project" value="UniProtKB-UniRule"/>
</dbReference>
<dbReference type="PANTHER" id="PTHR30218">
    <property type="entry name" value="POLYPHOSPHATE KINASE"/>
    <property type="match status" value="1"/>
</dbReference>
<dbReference type="GO" id="GO:0009358">
    <property type="term" value="C:polyphosphate kinase complex"/>
    <property type="evidence" value="ECO:0007669"/>
    <property type="project" value="InterPro"/>
</dbReference>
<comment type="function">
    <text evidence="6 7">Catalyzes the reversible transfer of the terminal phosphate of ATP to form a long-chain polyphosphate (polyP).</text>
</comment>
<dbReference type="InterPro" id="IPR025200">
    <property type="entry name" value="PPK_C_dom2"/>
</dbReference>
<comment type="similarity">
    <text evidence="6 7">Belongs to the polyphosphate kinase 1 (PPK1) family.</text>
</comment>
<dbReference type="InterPro" id="IPR025198">
    <property type="entry name" value="PPK_N_dom"/>
</dbReference>
<dbReference type="Proteomes" id="UP001185092">
    <property type="component" value="Unassembled WGS sequence"/>
</dbReference>
<dbReference type="EMBL" id="JAVDQD010000003">
    <property type="protein sequence ID" value="MDR6239561.1"/>
    <property type="molecule type" value="Genomic_DNA"/>
</dbReference>
<feature type="domain" description="Polyphosphate kinase N-terminal" evidence="9">
    <location>
        <begin position="17"/>
        <end position="120"/>
    </location>
</feature>
<dbReference type="Gene3D" id="3.30.1840.10">
    <property type="entry name" value="Polyphosphate kinase middle domain"/>
    <property type="match status" value="1"/>
</dbReference>
<evidence type="ECO:0000259" key="9">
    <source>
        <dbReference type="Pfam" id="PF13089"/>
    </source>
</evidence>
<name>A0AAE4BSA6_9BACT</name>
<dbReference type="SUPFAM" id="SSF56024">
    <property type="entry name" value="Phospholipase D/nuclease"/>
    <property type="match status" value="2"/>
</dbReference>
<feature type="active site" description="Phosphohistidine intermediate" evidence="6">
    <location>
        <position position="446"/>
    </location>
</feature>
<dbReference type="SUPFAM" id="SSF143724">
    <property type="entry name" value="PHP14-like"/>
    <property type="match status" value="1"/>
</dbReference>
<evidence type="ECO:0000259" key="10">
    <source>
        <dbReference type="Pfam" id="PF13090"/>
    </source>
</evidence>
<dbReference type="NCBIfam" id="NF003917">
    <property type="entry name" value="PRK05443.1-1"/>
    <property type="match status" value="1"/>
</dbReference>
<comment type="cofactor">
    <cofactor evidence="6">
        <name>Mg(2+)</name>
        <dbReference type="ChEBI" id="CHEBI:18420"/>
    </cofactor>
</comment>
<dbReference type="PANTHER" id="PTHR30218:SF0">
    <property type="entry name" value="POLYPHOSPHATE KINASE"/>
    <property type="match status" value="1"/>
</dbReference>
<feature type="binding site" evidence="6">
    <location>
        <position position="386"/>
    </location>
    <ligand>
        <name>Mg(2+)</name>
        <dbReference type="ChEBI" id="CHEBI:18420"/>
    </ligand>
</feature>
<evidence type="ECO:0000256" key="7">
    <source>
        <dbReference type="RuleBase" id="RU003800"/>
    </source>
</evidence>
<proteinExistence type="inferred from homology"/>
<feature type="binding site" evidence="6">
    <location>
        <position position="480"/>
    </location>
    <ligand>
        <name>ATP</name>
        <dbReference type="ChEBI" id="CHEBI:30616"/>
    </ligand>
</feature>
<feature type="domain" description="Polyphosphate kinase C-terminal" evidence="11">
    <location>
        <begin position="342"/>
        <end position="507"/>
    </location>
</feature>
<evidence type="ECO:0000313" key="12">
    <source>
        <dbReference type="EMBL" id="MDR6239561.1"/>
    </source>
</evidence>
<evidence type="ECO:0000256" key="2">
    <source>
        <dbReference type="ARBA" id="ARBA00022679"/>
    </source>
</evidence>
<dbReference type="Pfam" id="PF02503">
    <property type="entry name" value="PP_kinase"/>
    <property type="match status" value="1"/>
</dbReference>
<evidence type="ECO:0000313" key="13">
    <source>
        <dbReference type="Proteomes" id="UP001185092"/>
    </source>
</evidence>
<dbReference type="NCBIfam" id="TIGR03705">
    <property type="entry name" value="poly_P_kin"/>
    <property type="match status" value="1"/>
</dbReference>
<reference evidence="12" key="1">
    <citation type="submission" date="2023-07" db="EMBL/GenBank/DDBJ databases">
        <title>Genomic Encyclopedia of Type Strains, Phase IV (KMG-IV): sequencing the most valuable type-strain genomes for metagenomic binning, comparative biology and taxonomic classification.</title>
        <authorList>
            <person name="Goeker M."/>
        </authorList>
    </citation>
    <scope>NUCLEOTIDE SEQUENCE</scope>
    <source>
        <strain evidence="12">DSM 26174</strain>
    </source>
</reference>
<keyword evidence="1 6" id="KW-0597">Phosphoprotein</keyword>
<dbReference type="InterPro" id="IPR036830">
    <property type="entry name" value="PP_kinase_middle_dom_sf"/>
</dbReference>
<feature type="binding site" evidence="6">
    <location>
        <position position="416"/>
    </location>
    <ligand>
        <name>Mg(2+)</name>
        <dbReference type="ChEBI" id="CHEBI:18420"/>
    </ligand>
</feature>
<feature type="binding site" evidence="6">
    <location>
        <position position="604"/>
    </location>
    <ligand>
        <name>ATP</name>
        <dbReference type="ChEBI" id="CHEBI:30616"/>
    </ligand>
</feature>
<dbReference type="InterPro" id="IPR024953">
    <property type="entry name" value="PP_kinase_middle"/>
</dbReference>
<keyword evidence="6" id="KW-0460">Magnesium</keyword>
<dbReference type="Pfam" id="PF17941">
    <property type="entry name" value="PP_kinase_C_1"/>
    <property type="match status" value="1"/>
</dbReference>
<gene>
    <name evidence="6" type="primary">ppk</name>
    <name evidence="12" type="ORF">HNQ88_002609</name>
</gene>
<evidence type="ECO:0000256" key="6">
    <source>
        <dbReference type="HAMAP-Rule" id="MF_00347"/>
    </source>
</evidence>
<organism evidence="12 13">
    <name type="scientific">Aureibacter tunicatorum</name>
    <dbReference type="NCBI Taxonomy" id="866807"/>
    <lineage>
        <taxon>Bacteria</taxon>
        <taxon>Pseudomonadati</taxon>
        <taxon>Bacteroidota</taxon>
        <taxon>Cytophagia</taxon>
        <taxon>Cytophagales</taxon>
        <taxon>Persicobacteraceae</taxon>
        <taxon>Aureibacter</taxon>
    </lineage>
</organism>
<comment type="PTM">
    <text evidence="6 7">An intermediate of this reaction is the autophosphorylated ppk in which a phosphate is covalently linked to a histidine residue through a N-P bond.</text>
</comment>
<evidence type="ECO:0000259" key="11">
    <source>
        <dbReference type="Pfam" id="PF17941"/>
    </source>
</evidence>
<dbReference type="CDD" id="cd09168">
    <property type="entry name" value="PLDc_PaPPK1_C2_like"/>
    <property type="match status" value="1"/>
</dbReference>
<comment type="catalytic activity">
    <reaction evidence="6 7">
        <text>[phosphate](n) + ATP = [phosphate](n+1) + ADP</text>
        <dbReference type="Rhea" id="RHEA:19573"/>
        <dbReference type="Rhea" id="RHEA-COMP:9859"/>
        <dbReference type="Rhea" id="RHEA-COMP:14280"/>
        <dbReference type="ChEBI" id="CHEBI:16838"/>
        <dbReference type="ChEBI" id="CHEBI:30616"/>
        <dbReference type="ChEBI" id="CHEBI:456216"/>
        <dbReference type="EC" id="2.7.4.1"/>
    </reaction>
</comment>
<dbReference type="SUPFAM" id="SSF140356">
    <property type="entry name" value="PPK N-terminal domain-like"/>
    <property type="match status" value="1"/>
</dbReference>